<keyword evidence="5 11" id="KW-0418">Kinase</keyword>
<comment type="caution">
    <text evidence="11">The sequence shown here is derived from an EMBL/GenBank/DDBJ whole genome shotgun (WGS) entry which is preliminary data.</text>
</comment>
<name>A0A8J3YT00_9ACTN</name>
<feature type="domain" description="Protein kinase" evidence="10">
    <location>
        <begin position="145"/>
        <end position="431"/>
    </location>
</feature>
<dbReference type="Gene3D" id="1.10.510.10">
    <property type="entry name" value="Transferase(Phosphotransferase) domain 1"/>
    <property type="match status" value="1"/>
</dbReference>
<comment type="catalytic activity">
    <reaction evidence="7">
        <text>L-threonyl-[protein] + ATP = O-phospho-L-threonyl-[protein] + ADP + H(+)</text>
        <dbReference type="Rhea" id="RHEA:46608"/>
        <dbReference type="Rhea" id="RHEA-COMP:11060"/>
        <dbReference type="Rhea" id="RHEA-COMP:11605"/>
        <dbReference type="ChEBI" id="CHEBI:15378"/>
        <dbReference type="ChEBI" id="CHEBI:30013"/>
        <dbReference type="ChEBI" id="CHEBI:30616"/>
        <dbReference type="ChEBI" id="CHEBI:61977"/>
        <dbReference type="ChEBI" id="CHEBI:456216"/>
        <dbReference type="EC" id="2.7.11.1"/>
    </reaction>
</comment>
<dbReference type="SUPFAM" id="SSF48452">
    <property type="entry name" value="TPR-like"/>
    <property type="match status" value="1"/>
</dbReference>
<keyword evidence="3" id="KW-0808">Transferase</keyword>
<evidence type="ECO:0000256" key="9">
    <source>
        <dbReference type="SAM" id="MobiDB-lite"/>
    </source>
</evidence>
<keyword evidence="6" id="KW-0067">ATP-binding</keyword>
<dbReference type="RefSeq" id="WP_239153536.1">
    <property type="nucleotide sequence ID" value="NZ_BOPF01000031.1"/>
</dbReference>
<dbReference type="Pfam" id="PF00069">
    <property type="entry name" value="Pkinase"/>
    <property type="match status" value="1"/>
</dbReference>
<evidence type="ECO:0000256" key="5">
    <source>
        <dbReference type="ARBA" id="ARBA00022777"/>
    </source>
</evidence>
<dbReference type="PANTHER" id="PTHR24363:SF0">
    <property type="entry name" value="SERINE_THREONINE KINASE LIKE DOMAIN CONTAINING 1"/>
    <property type="match status" value="1"/>
</dbReference>
<dbReference type="AlphaFoldDB" id="A0A8J3YT00"/>
<evidence type="ECO:0000313" key="12">
    <source>
        <dbReference type="Proteomes" id="UP000619260"/>
    </source>
</evidence>
<dbReference type="EC" id="2.7.11.1" evidence="1"/>
<feature type="compositionally biased region" description="Low complexity" evidence="9">
    <location>
        <begin position="34"/>
        <end position="58"/>
    </location>
</feature>
<dbReference type="InterPro" id="IPR000719">
    <property type="entry name" value="Prot_kinase_dom"/>
</dbReference>
<dbReference type="InterPro" id="IPR011009">
    <property type="entry name" value="Kinase-like_dom_sf"/>
</dbReference>
<evidence type="ECO:0000256" key="1">
    <source>
        <dbReference type="ARBA" id="ARBA00012513"/>
    </source>
</evidence>
<dbReference type="CDD" id="cd14014">
    <property type="entry name" value="STKc_PknB_like"/>
    <property type="match status" value="1"/>
</dbReference>
<evidence type="ECO:0000256" key="3">
    <source>
        <dbReference type="ARBA" id="ARBA00022679"/>
    </source>
</evidence>
<dbReference type="GO" id="GO:0005524">
    <property type="term" value="F:ATP binding"/>
    <property type="evidence" value="ECO:0007669"/>
    <property type="project" value="UniProtKB-KW"/>
</dbReference>
<evidence type="ECO:0000256" key="4">
    <source>
        <dbReference type="ARBA" id="ARBA00022741"/>
    </source>
</evidence>
<keyword evidence="4" id="KW-0547">Nucleotide-binding</keyword>
<keyword evidence="12" id="KW-1185">Reference proteome</keyword>
<dbReference type="Proteomes" id="UP000619260">
    <property type="component" value="Unassembled WGS sequence"/>
</dbReference>
<dbReference type="InterPro" id="IPR011990">
    <property type="entry name" value="TPR-like_helical_dom_sf"/>
</dbReference>
<feature type="region of interest" description="Disordered" evidence="9">
    <location>
        <begin position="31"/>
        <end position="77"/>
    </location>
</feature>
<dbReference type="Gene3D" id="3.30.200.20">
    <property type="entry name" value="Phosphorylase Kinase, domain 1"/>
    <property type="match status" value="1"/>
</dbReference>
<accession>A0A8J3YT00</accession>
<dbReference type="Pfam" id="PF16918">
    <property type="entry name" value="PknG_TPR"/>
    <property type="match status" value="1"/>
</dbReference>
<dbReference type="Gene3D" id="1.25.40.10">
    <property type="entry name" value="Tetratricopeptide repeat domain"/>
    <property type="match status" value="1"/>
</dbReference>
<dbReference type="SUPFAM" id="SSF56112">
    <property type="entry name" value="Protein kinase-like (PK-like)"/>
    <property type="match status" value="1"/>
</dbReference>
<dbReference type="PANTHER" id="PTHR24363">
    <property type="entry name" value="SERINE/THREONINE PROTEIN KINASE"/>
    <property type="match status" value="1"/>
</dbReference>
<dbReference type="GO" id="GO:0004674">
    <property type="term" value="F:protein serine/threonine kinase activity"/>
    <property type="evidence" value="ECO:0007669"/>
    <property type="project" value="UniProtKB-KW"/>
</dbReference>
<evidence type="ECO:0000256" key="7">
    <source>
        <dbReference type="ARBA" id="ARBA00047899"/>
    </source>
</evidence>
<sequence>MNDKCQEPDCTGTYAADGFCDECGAQRSAAPAVLSASTQPATSSSRASQRTGTSSSRSTGRRTARGGLGAGMVDVPPVPLRDPASAVMAHPEVPEKRRFCGRCESPVGRSRDGKPGRTEGFCPSCRTPFSFEPRLKGGDRVGGRYEVLGCLAHGGLGWIYLARDTNVSDTVADRWVVLKGLIDTGDPDAALAAIAERRFLVSVSHPNIVTIHDLVEHPDPKTGVPVSYIVMEYIGGRSLRDVALDHRRAAGGPLPLPQVLAYALEVLPALGYLHGRDLIYCDFKPDNVIQAEEQLKLIDLGGVRRADDQESAIYGTPGYKAPEIGVEAPDVSTDLYTVGRSMAVLSFDFSGFTSTYEYSLPPVSAVPLFAQEESYHRLLRRTTHSDPARRFGSAADLVDQVTGVLREVLSAADGQARAALSTYFTPERRTFGTDDPSDGDASGVPIDLGAGALLPSPEPASLLAALPLPLPDPGDPSTPLLAALVGAEPADVVRALGDQDLPGISAKLALALARTEAGDPATARAELDALDPLEWRVPYYRGLIALAARDIAAAVREFDAVYDAVPGEPAVRLALGVAVELAGDAGAAARRYERVWRVDRSFVSAAFGLARARVALGQRTLALSTLDEVPENSSHRVAAQLAAVRIELSGGDTVAAGRRLAAVRLDPYNRARWQVALLQSTLDKKPRADREVRVALEKAYREFAAQVQDRPARIELVDRANAVRPRTWV</sequence>
<reference evidence="11" key="1">
    <citation type="submission" date="2021-01" db="EMBL/GenBank/DDBJ databases">
        <title>Whole genome shotgun sequence of Virgisporangium aliadipatigenens NBRC 105644.</title>
        <authorList>
            <person name="Komaki H."/>
            <person name="Tamura T."/>
        </authorList>
    </citation>
    <scope>NUCLEOTIDE SEQUENCE</scope>
    <source>
        <strain evidence="11">NBRC 105644</strain>
    </source>
</reference>
<dbReference type="Pfam" id="PF16919">
    <property type="entry name" value="PknG_rubred"/>
    <property type="match status" value="1"/>
</dbReference>
<proteinExistence type="predicted"/>
<dbReference type="InterPro" id="IPR031634">
    <property type="entry name" value="PknG_rubred"/>
</dbReference>
<evidence type="ECO:0000256" key="6">
    <source>
        <dbReference type="ARBA" id="ARBA00022840"/>
    </source>
</evidence>
<dbReference type="EMBL" id="BOPF01000031">
    <property type="protein sequence ID" value="GIJ49878.1"/>
    <property type="molecule type" value="Genomic_DNA"/>
</dbReference>
<organism evidence="11 12">
    <name type="scientific">Virgisporangium aliadipatigenens</name>
    <dbReference type="NCBI Taxonomy" id="741659"/>
    <lineage>
        <taxon>Bacteria</taxon>
        <taxon>Bacillati</taxon>
        <taxon>Actinomycetota</taxon>
        <taxon>Actinomycetes</taxon>
        <taxon>Micromonosporales</taxon>
        <taxon>Micromonosporaceae</taxon>
        <taxon>Virgisporangium</taxon>
    </lineage>
</organism>
<evidence type="ECO:0000256" key="2">
    <source>
        <dbReference type="ARBA" id="ARBA00022527"/>
    </source>
</evidence>
<evidence type="ECO:0000313" key="11">
    <source>
        <dbReference type="EMBL" id="GIJ49878.1"/>
    </source>
</evidence>
<comment type="catalytic activity">
    <reaction evidence="8">
        <text>L-seryl-[protein] + ATP = O-phospho-L-seryl-[protein] + ADP + H(+)</text>
        <dbReference type="Rhea" id="RHEA:17989"/>
        <dbReference type="Rhea" id="RHEA-COMP:9863"/>
        <dbReference type="Rhea" id="RHEA-COMP:11604"/>
        <dbReference type="ChEBI" id="CHEBI:15378"/>
        <dbReference type="ChEBI" id="CHEBI:29999"/>
        <dbReference type="ChEBI" id="CHEBI:30616"/>
        <dbReference type="ChEBI" id="CHEBI:83421"/>
        <dbReference type="ChEBI" id="CHEBI:456216"/>
        <dbReference type="EC" id="2.7.11.1"/>
    </reaction>
</comment>
<feature type="region of interest" description="Disordered" evidence="9">
    <location>
        <begin position="427"/>
        <end position="450"/>
    </location>
</feature>
<dbReference type="InterPro" id="IPR031636">
    <property type="entry name" value="PknG_TPR"/>
</dbReference>
<keyword evidence="2 11" id="KW-0723">Serine/threonine-protein kinase</keyword>
<dbReference type="PROSITE" id="PS50011">
    <property type="entry name" value="PROTEIN_KINASE_DOM"/>
    <property type="match status" value="1"/>
</dbReference>
<evidence type="ECO:0000256" key="8">
    <source>
        <dbReference type="ARBA" id="ARBA00048679"/>
    </source>
</evidence>
<evidence type="ECO:0000259" key="10">
    <source>
        <dbReference type="PROSITE" id="PS50011"/>
    </source>
</evidence>
<gene>
    <name evidence="11" type="ORF">Val02_67640</name>
</gene>
<protein>
    <recommendedName>
        <fullName evidence="1">non-specific serine/threonine protein kinase</fullName>
        <ecNumber evidence="1">2.7.11.1</ecNumber>
    </recommendedName>
</protein>
<dbReference type="FunFam" id="1.10.510.10:FF:000306">
    <property type="entry name" value="Serine/threonine protein kinase"/>
    <property type="match status" value="1"/>
</dbReference>